<evidence type="ECO:0000313" key="5">
    <source>
        <dbReference type="EMBL" id="AHG87894.1"/>
    </source>
</evidence>
<dbReference type="STRING" id="861299.J421_0357"/>
<dbReference type="EMBL" id="CP007128">
    <property type="protein sequence ID" value="AHG87894.1"/>
    <property type="molecule type" value="Genomic_DNA"/>
</dbReference>
<comment type="subcellular location">
    <subcellularLocation>
        <location evidence="1">Cell outer membrane</location>
        <topology evidence="1">Multi-pass membrane protein</topology>
    </subcellularLocation>
</comment>
<dbReference type="GO" id="GO:0009279">
    <property type="term" value="C:cell outer membrane"/>
    <property type="evidence" value="ECO:0007669"/>
    <property type="project" value="UniProtKB-SubCell"/>
</dbReference>
<proteinExistence type="inferred from homology"/>
<dbReference type="PATRIC" id="fig|861299.3.peg.364"/>
<dbReference type="Pfam" id="PF07715">
    <property type="entry name" value="Plug"/>
    <property type="match status" value="1"/>
</dbReference>
<keyword evidence="1" id="KW-0998">Cell outer membrane</keyword>
<evidence type="ECO:0000256" key="2">
    <source>
        <dbReference type="SAM" id="MobiDB-lite"/>
    </source>
</evidence>
<dbReference type="InterPro" id="IPR023997">
    <property type="entry name" value="TonB-dep_OMP_SusC/RagA_CS"/>
</dbReference>
<feature type="region of interest" description="Disordered" evidence="2">
    <location>
        <begin position="18"/>
        <end position="42"/>
    </location>
</feature>
<feature type="domain" description="TonB-dependent receptor plug" evidence="4">
    <location>
        <begin position="40"/>
        <end position="132"/>
    </location>
</feature>
<reference evidence="5 6" key="1">
    <citation type="journal article" date="2014" name="Genome Announc.">
        <title>Genome Sequence and Methylome of Soil Bacterium Gemmatirosa kalamazoonensis KBS708T, a Member of the Rarely Cultivated Gemmatimonadetes Phylum.</title>
        <authorList>
            <person name="Debruyn J.M."/>
            <person name="Radosevich M."/>
            <person name="Wommack K.E."/>
            <person name="Polson S.W."/>
            <person name="Hauser L.J."/>
            <person name="Fawaz M.N."/>
            <person name="Korlach J."/>
            <person name="Tsai Y.C."/>
        </authorList>
    </citation>
    <scope>NUCLEOTIDE SEQUENCE [LARGE SCALE GENOMIC DNA]</scope>
    <source>
        <strain evidence="5 6">KBS708</strain>
    </source>
</reference>
<gene>
    <name evidence="5" type="ORF">J421_0357</name>
</gene>
<keyword evidence="3" id="KW-0732">Signal</keyword>
<feature type="signal peptide" evidence="3">
    <location>
        <begin position="1"/>
        <end position="19"/>
    </location>
</feature>
<comment type="similarity">
    <text evidence="1">Belongs to the TonB-dependent receptor family.</text>
</comment>
<dbReference type="PROSITE" id="PS52016">
    <property type="entry name" value="TONB_DEPENDENT_REC_3"/>
    <property type="match status" value="1"/>
</dbReference>
<evidence type="ECO:0000313" key="6">
    <source>
        <dbReference type="Proteomes" id="UP000019151"/>
    </source>
</evidence>
<dbReference type="AlphaFoldDB" id="W0R9W1"/>
<dbReference type="KEGG" id="gba:J421_0357"/>
<protein>
    <submittedName>
        <fullName evidence="5">TonB-dependent outer membrane protein SusC/RagA, conserved site</fullName>
    </submittedName>
</protein>
<keyword evidence="1" id="KW-0812">Transmembrane</keyword>
<evidence type="ECO:0000259" key="4">
    <source>
        <dbReference type="Pfam" id="PF07715"/>
    </source>
</evidence>
<dbReference type="Proteomes" id="UP000019151">
    <property type="component" value="Chromosome"/>
</dbReference>
<dbReference type="Gene3D" id="2.170.130.10">
    <property type="entry name" value="TonB-dependent receptor, plug domain"/>
    <property type="match status" value="1"/>
</dbReference>
<keyword evidence="1" id="KW-1134">Transmembrane beta strand</keyword>
<name>W0R9W1_9BACT</name>
<sequence length="141" mass="14666">MKQRLLVLLLLAACHGGTAAPSPTPERPGADERARTATADDWRGSTPVRAEELFIGRFPGVRVVAAAGGISVRIRGTSTINGDGAPLYIVDGMPMDAPNGLLSISPGDIAKIEVLKDIGATSYYGVRGANGVVLITTKRGR</sequence>
<dbReference type="InterPro" id="IPR012910">
    <property type="entry name" value="Plug_dom"/>
</dbReference>
<feature type="compositionally biased region" description="Basic and acidic residues" evidence="2">
    <location>
        <begin position="28"/>
        <end position="42"/>
    </location>
</feature>
<organism evidence="5 6">
    <name type="scientific">Gemmatirosa kalamazoonensis</name>
    <dbReference type="NCBI Taxonomy" id="861299"/>
    <lineage>
        <taxon>Bacteria</taxon>
        <taxon>Pseudomonadati</taxon>
        <taxon>Gemmatimonadota</taxon>
        <taxon>Gemmatimonadia</taxon>
        <taxon>Gemmatimonadales</taxon>
        <taxon>Gemmatimonadaceae</taxon>
        <taxon>Gemmatirosa</taxon>
    </lineage>
</organism>
<keyword evidence="1" id="KW-0813">Transport</keyword>
<dbReference type="SUPFAM" id="SSF56935">
    <property type="entry name" value="Porins"/>
    <property type="match status" value="1"/>
</dbReference>
<accession>W0R9W1</accession>
<evidence type="ECO:0000256" key="3">
    <source>
        <dbReference type="SAM" id="SignalP"/>
    </source>
</evidence>
<dbReference type="RefSeq" id="WP_025409447.1">
    <property type="nucleotide sequence ID" value="NZ_CP007128.1"/>
</dbReference>
<keyword evidence="1" id="KW-0472">Membrane</keyword>
<feature type="chain" id="PRO_5004793777" evidence="3">
    <location>
        <begin position="20"/>
        <end position="141"/>
    </location>
</feature>
<dbReference type="HOGENOM" id="CLU_131436_0_0_0"/>
<dbReference type="NCBIfam" id="TIGR04057">
    <property type="entry name" value="SusC_RagA_signa"/>
    <property type="match status" value="1"/>
</dbReference>
<dbReference type="InParanoid" id="W0R9W1"/>
<dbReference type="eggNOG" id="COG1629">
    <property type="taxonomic scope" value="Bacteria"/>
</dbReference>
<dbReference type="InterPro" id="IPR037066">
    <property type="entry name" value="Plug_dom_sf"/>
</dbReference>
<dbReference type="InterPro" id="IPR039426">
    <property type="entry name" value="TonB-dep_rcpt-like"/>
</dbReference>
<evidence type="ECO:0000256" key="1">
    <source>
        <dbReference type="PROSITE-ProRule" id="PRU01360"/>
    </source>
</evidence>
<keyword evidence="6" id="KW-1185">Reference proteome</keyword>